<evidence type="ECO:0000313" key="2">
    <source>
        <dbReference type="EMBL" id="TQL34326.1"/>
    </source>
</evidence>
<keyword evidence="1" id="KW-1133">Transmembrane helix</keyword>
<dbReference type="AlphaFoldDB" id="A0A542XEV2"/>
<name>A0A542XEV2_9MICO</name>
<organism evidence="2 3">
    <name type="scientific">Barrientosiimonas humi</name>
    <dbReference type="NCBI Taxonomy" id="999931"/>
    <lineage>
        <taxon>Bacteria</taxon>
        <taxon>Bacillati</taxon>
        <taxon>Actinomycetota</taxon>
        <taxon>Actinomycetes</taxon>
        <taxon>Micrococcales</taxon>
        <taxon>Dermacoccaceae</taxon>
        <taxon>Barrientosiimonas</taxon>
    </lineage>
</organism>
<evidence type="ECO:0000256" key="1">
    <source>
        <dbReference type="SAM" id="Phobius"/>
    </source>
</evidence>
<feature type="transmembrane region" description="Helical" evidence="1">
    <location>
        <begin position="31"/>
        <end position="51"/>
    </location>
</feature>
<keyword evidence="1" id="KW-0472">Membrane</keyword>
<dbReference type="RefSeq" id="WP_142006518.1">
    <property type="nucleotide sequence ID" value="NZ_CAJTBP010000001.1"/>
</dbReference>
<dbReference type="Proteomes" id="UP000318336">
    <property type="component" value="Unassembled WGS sequence"/>
</dbReference>
<proteinExistence type="predicted"/>
<keyword evidence="3" id="KW-1185">Reference proteome</keyword>
<sequence length="179" mass="19418">MEEAQRWVPRDAEPNSDDEEPWWFSGLLKSAGFFVFGALLGLVLIGIDYAAARDVPRERAEVVAVELSGRQTSCGRDLFDSTDEEVATLRVESPRPGLPSTVEVRSCPDNYVRGESVLLARQGDGGTDVAVDPPSGGDLLPFAVMVGAITAAAALMFWFVPDAVRHWWQRRNGAPSEAG</sequence>
<keyword evidence="1" id="KW-0812">Transmembrane</keyword>
<comment type="caution">
    <text evidence="2">The sequence shown here is derived from an EMBL/GenBank/DDBJ whole genome shotgun (WGS) entry which is preliminary data.</text>
</comment>
<protein>
    <submittedName>
        <fullName evidence="2">Uncharacterized protein</fullName>
    </submittedName>
</protein>
<reference evidence="2 3" key="1">
    <citation type="submission" date="2019-06" db="EMBL/GenBank/DDBJ databases">
        <title>Sequencing the genomes of 1000 actinobacteria strains.</title>
        <authorList>
            <person name="Klenk H.-P."/>
        </authorList>
    </citation>
    <scope>NUCLEOTIDE SEQUENCE [LARGE SCALE GENOMIC DNA]</scope>
    <source>
        <strain evidence="2 3">DSM 24617</strain>
    </source>
</reference>
<dbReference type="EMBL" id="VFOK01000001">
    <property type="protein sequence ID" value="TQL34326.1"/>
    <property type="molecule type" value="Genomic_DNA"/>
</dbReference>
<gene>
    <name evidence="2" type="ORF">FB554_2493</name>
</gene>
<feature type="transmembrane region" description="Helical" evidence="1">
    <location>
        <begin position="139"/>
        <end position="160"/>
    </location>
</feature>
<evidence type="ECO:0000313" key="3">
    <source>
        <dbReference type="Proteomes" id="UP000318336"/>
    </source>
</evidence>
<accession>A0A542XEV2</accession>